<gene>
    <name evidence="3" type="ORF">K8I29_02470</name>
</gene>
<dbReference type="EMBL" id="JAIOIV010000018">
    <property type="protein sequence ID" value="MBZ0155062.1"/>
    <property type="molecule type" value="Genomic_DNA"/>
</dbReference>
<feature type="region of interest" description="Disordered" evidence="1">
    <location>
        <begin position="51"/>
        <end position="76"/>
    </location>
</feature>
<evidence type="ECO:0000313" key="4">
    <source>
        <dbReference type="Proteomes" id="UP000705867"/>
    </source>
</evidence>
<protein>
    <submittedName>
        <fullName evidence="3">Uncharacterized protein</fullName>
    </submittedName>
</protein>
<evidence type="ECO:0000256" key="2">
    <source>
        <dbReference type="SAM" id="Phobius"/>
    </source>
</evidence>
<evidence type="ECO:0000256" key="1">
    <source>
        <dbReference type="SAM" id="MobiDB-lite"/>
    </source>
</evidence>
<keyword evidence="2" id="KW-0812">Transmembrane</keyword>
<accession>A0A953J885</accession>
<reference evidence="3" key="2">
    <citation type="submission" date="2021-08" db="EMBL/GenBank/DDBJ databases">
        <authorList>
            <person name="Dalcin Martins P."/>
        </authorList>
    </citation>
    <scope>NUCLEOTIDE SEQUENCE</scope>
    <source>
        <strain evidence="3">MAG_39</strain>
    </source>
</reference>
<keyword evidence="2" id="KW-1133">Transmembrane helix</keyword>
<comment type="caution">
    <text evidence="3">The sequence shown here is derived from an EMBL/GenBank/DDBJ whole genome shotgun (WGS) entry which is preliminary data.</text>
</comment>
<name>A0A953J885_9BACT</name>
<reference evidence="3" key="1">
    <citation type="journal article" date="2021" name="bioRxiv">
        <title>Unraveling nitrogen, sulfur and carbon metabolic pathways and microbial community transcriptional responses to substrate deprivation and toxicity stresses in a bioreactor mimicking anoxic brackish coastal sediment conditions.</title>
        <authorList>
            <person name="Martins P.D."/>
            <person name="Echeveste M.J."/>
            <person name="Arshad A."/>
            <person name="Kurth J."/>
            <person name="Ouboter H."/>
            <person name="Jetten M.S.M."/>
            <person name="Welte C.U."/>
        </authorList>
    </citation>
    <scope>NUCLEOTIDE SEQUENCE</scope>
    <source>
        <strain evidence="3">MAG_39</strain>
    </source>
</reference>
<sequence length="76" mass="8882">MEPAHREFWLMSYLLLGVLSVLVGMVLRKRRIRLYKKKRALFTRRGWAYGRSTGWSATGKRERKSPGESIRELSGV</sequence>
<dbReference type="AlphaFoldDB" id="A0A953J885"/>
<feature type="transmembrane region" description="Helical" evidence="2">
    <location>
        <begin position="6"/>
        <end position="27"/>
    </location>
</feature>
<dbReference type="Proteomes" id="UP000705867">
    <property type="component" value="Unassembled WGS sequence"/>
</dbReference>
<organism evidence="3 4">
    <name type="scientific">Candidatus Nitrobium versatile</name>
    <dbReference type="NCBI Taxonomy" id="2884831"/>
    <lineage>
        <taxon>Bacteria</taxon>
        <taxon>Pseudomonadati</taxon>
        <taxon>Nitrospirota</taxon>
        <taxon>Nitrospiria</taxon>
        <taxon>Nitrospirales</taxon>
        <taxon>Nitrospiraceae</taxon>
        <taxon>Candidatus Nitrobium</taxon>
    </lineage>
</organism>
<feature type="compositionally biased region" description="Basic and acidic residues" evidence="1">
    <location>
        <begin position="64"/>
        <end position="76"/>
    </location>
</feature>
<proteinExistence type="predicted"/>
<keyword evidence="2" id="KW-0472">Membrane</keyword>
<evidence type="ECO:0000313" key="3">
    <source>
        <dbReference type="EMBL" id="MBZ0155062.1"/>
    </source>
</evidence>